<organism evidence="3 4">
    <name type="scientific">Alloyangia pacifica</name>
    <dbReference type="NCBI Taxonomy" id="311180"/>
    <lineage>
        <taxon>Bacteria</taxon>
        <taxon>Pseudomonadati</taxon>
        <taxon>Pseudomonadota</taxon>
        <taxon>Alphaproteobacteria</taxon>
        <taxon>Rhodobacterales</taxon>
        <taxon>Roseobacteraceae</taxon>
        <taxon>Alloyangia</taxon>
    </lineage>
</organism>
<feature type="signal peptide" evidence="1">
    <location>
        <begin position="1"/>
        <end position="20"/>
    </location>
</feature>
<dbReference type="RefSeq" id="WP_092423309.1">
    <property type="nucleotide sequence ID" value="NZ_FNCL01000004.1"/>
</dbReference>
<evidence type="ECO:0000259" key="2">
    <source>
        <dbReference type="Pfam" id="PF00174"/>
    </source>
</evidence>
<feature type="chain" id="PRO_5011470888" description="Oxidoreductase molybdopterin-binding domain-containing protein" evidence="1">
    <location>
        <begin position="21"/>
        <end position="167"/>
    </location>
</feature>
<proteinExistence type="predicted"/>
<dbReference type="InterPro" id="IPR000572">
    <property type="entry name" value="OxRdtase_Mopterin-bd_dom"/>
</dbReference>
<dbReference type="Pfam" id="PF00174">
    <property type="entry name" value="Oxidored_molyb"/>
    <property type="match status" value="1"/>
</dbReference>
<dbReference type="SUPFAM" id="SSF56524">
    <property type="entry name" value="Oxidoreductase molybdopterin-binding domain"/>
    <property type="match status" value="1"/>
</dbReference>
<evidence type="ECO:0000313" key="4">
    <source>
        <dbReference type="Proteomes" id="UP000199392"/>
    </source>
</evidence>
<accession>A0A1I6RXX9</accession>
<dbReference type="EMBL" id="FOZW01000004">
    <property type="protein sequence ID" value="SFS69542.1"/>
    <property type="molecule type" value="Genomic_DNA"/>
</dbReference>
<gene>
    <name evidence="3" type="ORF">SAMN04488050_1044</name>
</gene>
<dbReference type="STRING" id="311180.SAMN04488050_1044"/>
<dbReference type="OrthoDB" id="9798763at2"/>
<keyword evidence="4" id="KW-1185">Reference proteome</keyword>
<feature type="domain" description="Oxidoreductase molybdopterin-binding" evidence="2">
    <location>
        <begin position="71"/>
        <end position="140"/>
    </location>
</feature>
<dbReference type="InterPro" id="IPR036374">
    <property type="entry name" value="OxRdtase_Mopterin-bd_sf"/>
</dbReference>
<dbReference type="Gene3D" id="3.90.420.10">
    <property type="entry name" value="Oxidoreductase, molybdopterin-binding domain"/>
    <property type="match status" value="1"/>
</dbReference>
<keyword evidence="1" id="KW-0732">Signal</keyword>
<sequence length="167" mass="18175">MFRWVVFFVICLFSALPAAALPLGTPQGAVLLTVSGDVPETNSPEGAAFDLHMLEALGTTSFTTTTIWTEGPQRFTGVSLHDLVAALGVSEGKLRAVAINDYSAEIPVEDAVPDGPIIAWARNGSLMSVRDKGPLWVVYPYDLNPDYRSEIIFARSIWQLNRIVVEP</sequence>
<evidence type="ECO:0000256" key="1">
    <source>
        <dbReference type="SAM" id="SignalP"/>
    </source>
</evidence>
<dbReference type="Proteomes" id="UP000199392">
    <property type="component" value="Unassembled WGS sequence"/>
</dbReference>
<name>A0A1I6RXX9_9RHOB</name>
<reference evidence="4" key="1">
    <citation type="submission" date="2016-10" db="EMBL/GenBank/DDBJ databases">
        <authorList>
            <person name="Varghese N."/>
            <person name="Submissions S."/>
        </authorList>
    </citation>
    <scope>NUCLEOTIDE SEQUENCE [LARGE SCALE GENOMIC DNA]</scope>
    <source>
        <strain evidence="4">DSM 26894</strain>
    </source>
</reference>
<evidence type="ECO:0000313" key="3">
    <source>
        <dbReference type="EMBL" id="SFS69542.1"/>
    </source>
</evidence>
<dbReference type="AlphaFoldDB" id="A0A1I6RXX9"/>
<protein>
    <recommendedName>
        <fullName evidence="2">Oxidoreductase molybdopterin-binding domain-containing protein</fullName>
    </recommendedName>
</protein>